<keyword evidence="12 23" id="KW-1133">Transmembrane helix</keyword>
<dbReference type="InterPro" id="IPR051687">
    <property type="entry name" value="Peroxisomal_Beta-Oxidation"/>
</dbReference>
<dbReference type="InterPro" id="IPR044878">
    <property type="entry name" value="UbiA_sf"/>
</dbReference>
<dbReference type="PRINTS" id="PR00081">
    <property type="entry name" value="GDHRDH"/>
</dbReference>
<keyword evidence="11" id="KW-0809">Transit peptide</keyword>
<evidence type="ECO:0000256" key="17">
    <source>
        <dbReference type="ARBA" id="ARBA00023136"/>
    </source>
</evidence>
<dbReference type="GO" id="GO:0031966">
    <property type="term" value="C:mitochondrial membrane"/>
    <property type="evidence" value="ECO:0007669"/>
    <property type="project" value="UniProtKB-SubCell"/>
</dbReference>
<evidence type="ECO:0000256" key="14">
    <source>
        <dbReference type="ARBA" id="ARBA00023098"/>
    </source>
</evidence>
<feature type="transmembrane region" description="Helical" evidence="23">
    <location>
        <begin position="1164"/>
        <end position="1185"/>
    </location>
</feature>
<organism evidence="25 26">
    <name type="scientific">Rhizopus oryzae</name>
    <name type="common">Mucormycosis agent</name>
    <name type="synonym">Rhizopus arrhizus var. delemar</name>
    <dbReference type="NCBI Taxonomy" id="64495"/>
    <lineage>
        <taxon>Eukaryota</taxon>
        <taxon>Fungi</taxon>
        <taxon>Fungi incertae sedis</taxon>
        <taxon>Mucoromycota</taxon>
        <taxon>Mucoromycotina</taxon>
        <taxon>Mucoromycetes</taxon>
        <taxon>Mucorales</taxon>
        <taxon>Mucorineae</taxon>
        <taxon>Rhizopodaceae</taxon>
        <taxon>Rhizopus</taxon>
    </lineage>
</organism>
<evidence type="ECO:0000256" key="3">
    <source>
        <dbReference type="ARBA" id="ARBA00005005"/>
    </source>
</evidence>
<dbReference type="Pfam" id="PF22622">
    <property type="entry name" value="MFE-2_hydrat-2_N"/>
    <property type="match status" value="1"/>
</dbReference>
<dbReference type="Pfam" id="PF00106">
    <property type="entry name" value="adh_short"/>
    <property type="match status" value="2"/>
</dbReference>
<comment type="caution">
    <text evidence="25">The sequence shown here is derived from an EMBL/GenBank/DDBJ whole genome shotgun (WGS) entry which is preliminary data.</text>
</comment>
<evidence type="ECO:0000256" key="10">
    <source>
        <dbReference type="ARBA" id="ARBA00022857"/>
    </source>
</evidence>
<sequence length="1264" mass="136277">MTKDIRFDGRVAIITGAGGGIGKAYALFFSSRGASVVVNDLGASNSGDGSSSKAADVVVNEILKNGGKAVANYNSVEDGAKIVETAMKAFGRVDIIVNNAGILRDKSFARITDADWDIIQAVHVKGSYAVTKAAWPIMRKQKYGRIIMTASAAGLYGNFGQANYSAAKLALASFSNSLAKEGSKDNIHCNTIAPMAASRMTETILPPEILASLKPEFVTPVVGYLCHEDTKDNGGIFEVGGGFVSKLRWERSAGAVFKADETFGPAAVGAKWNEITDFGKNNEYPTSVMDTDFLALLERAKQAPLNPKAEPLRYDGQVAIVTGAGGGLGKAYALLFAKLGASVVVNDLGGSAHGQGSDSRAADLVVDEIRKAGGKAVANYDSVEDGEKVVETALKAFGRIDIIVNNAGILRDKSFARMTDEDWDLVHRVHLRGTYKVIKAAWPHFVKQNYGRIINTASAVGLYGNFGQTNYSAAKLGVVGLTRTLALEGQRKNIICNVIAPNAGTRMTATVMPPEMVEAFKPEYVAPLVAYLGHSSNEETGNIFEVGSGWIAQVRWQRSGGVGFPANRTLTPEQVASAWARISDFDDGRATNPNSTQDSFQGFMENFSNVAEEESKEGGFDLEAARKLVSETLEFSYGEREAILYALGVGCKRTDLQYVYENHADFAVLPTFGVIPSFTAMNTVPFGDFLPNFNPMMLLHGEQFLSLKKPIPTSGTLKSTAHLIDVLDKGKGASVVVGVTTVDESGEVVFENEFTLFIRGSGGFNGKQKGEDRGAATAANKVPNRKPDAVVTEKTNEDQAALYRLSGDYNPLHIDPEMSSIGGFDVPILHGLCSFGISGKHVLKTFGNNDPAAFKNIKARFAKHVFPGETLETSMWKEGNKVIFQTRVIERDVIAISNAAVELNPTSRESKFLKHTRIITTTSTTNNPSSTHCSIQSPSPSIATEPTVYRGTKFKPITPATLSNLPGLYKELSKSKLAGLVALTTMAGYAMAPGAIDVSTLLYTTVGTGLCISSANAINQWIEIPYDAQMLRTRNRVLGRRALTPIHAFNFGILSGTAGVATLATMVNPLTAALGAGNILLYTAVYTPMKRSSIANTWAGAVVGAIPPMMGWAAVTNSLDAGAWVLGTILYAWQFPHFNALAWNLRADYSKAGYRMMAVTDPKLNARVSLRYSLAMFPLCWSMPYLDMTSWVFALDSSIVNAALLYGAVKFWHKSNEKSARQLFFGSIVHLPVLLGLMMVHKVYTVENENIDLYEEIVEEIDEE</sequence>
<dbReference type="InterPro" id="IPR006369">
    <property type="entry name" value="Protohaem_IX_farnesylTrfase"/>
</dbReference>
<comment type="subcellular location">
    <subcellularLocation>
        <location evidence="1">Mitochondrion membrane</location>
        <topology evidence="1">Multi-pass membrane protein</topology>
    </subcellularLocation>
    <subcellularLocation>
        <location evidence="2">Peroxisome</location>
    </subcellularLocation>
</comment>
<evidence type="ECO:0000256" key="21">
    <source>
        <dbReference type="ARBA" id="ARBA00030253"/>
    </source>
</evidence>
<feature type="transmembrane region" description="Helical" evidence="23">
    <location>
        <begin position="1094"/>
        <end position="1115"/>
    </location>
</feature>
<evidence type="ECO:0000256" key="22">
    <source>
        <dbReference type="SAM" id="MobiDB-lite"/>
    </source>
</evidence>
<dbReference type="GO" id="GO:0006631">
    <property type="term" value="P:fatty acid metabolic process"/>
    <property type="evidence" value="ECO:0007669"/>
    <property type="project" value="UniProtKB-KW"/>
</dbReference>
<keyword evidence="14" id="KW-0443">Lipid metabolism</keyword>
<dbReference type="SUPFAM" id="SSF54637">
    <property type="entry name" value="Thioesterase/thiol ester dehydrase-isomerase"/>
    <property type="match status" value="2"/>
</dbReference>
<dbReference type="PROSITE" id="PS00061">
    <property type="entry name" value="ADH_SHORT"/>
    <property type="match status" value="2"/>
</dbReference>
<evidence type="ECO:0000256" key="8">
    <source>
        <dbReference type="ARBA" id="ARBA00022692"/>
    </source>
</evidence>
<dbReference type="GO" id="GO:0008495">
    <property type="term" value="F:protoheme IX farnesyltransferase activity"/>
    <property type="evidence" value="ECO:0007669"/>
    <property type="project" value="InterPro"/>
</dbReference>
<dbReference type="InterPro" id="IPR036291">
    <property type="entry name" value="NAD(P)-bd_dom_sf"/>
</dbReference>
<dbReference type="GO" id="GO:0006784">
    <property type="term" value="P:heme A biosynthetic process"/>
    <property type="evidence" value="ECO:0007669"/>
    <property type="project" value="UniProtKB-ARBA"/>
</dbReference>
<evidence type="ECO:0000313" key="25">
    <source>
        <dbReference type="EMBL" id="KAG1550466.1"/>
    </source>
</evidence>
<evidence type="ECO:0000256" key="2">
    <source>
        <dbReference type="ARBA" id="ARBA00004275"/>
    </source>
</evidence>
<feature type="transmembrane region" description="Helical" evidence="23">
    <location>
        <begin position="1223"/>
        <end position="1244"/>
    </location>
</feature>
<dbReference type="OrthoDB" id="3592703at2759"/>
<dbReference type="PANTHER" id="PTHR45024:SF2">
    <property type="entry name" value="SCP2 DOMAIN-CONTAINING PROTEIN"/>
    <property type="match status" value="1"/>
</dbReference>
<proteinExistence type="inferred from homology"/>
<dbReference type="InterPro" id="IPR020904">
    <property type="entry name" value="Sc_DH/Rdtase_CS"/>
</dbReference>
<dbReference type="InterPro" id="IPR029069">
    <property type="entry name" value="HotDog_dom_sf"/>
</dbReference>
<reference evidence="25" key="1">
    <citation type="journal article" date="2020" name="Microb. Genom.">
        <title>Genetic diversity of clinical and environmental Mucorales isolates obtained from an investigation of mucormycosis cases among solid organ transplant recipients.</title>
        <authorList>
            <person name="Nguyen M.H."/>
            <person name="Kaul D."/>
            <person name="Muto C."/>
            <person name="Cheng S.J."/>
            <person name="Richter R.A."/>
            <person name="Bruno V.M."/>
            <person name="Liu G."/>
            <person name="Beyhan S."/>
            <person name="Sundermann A.J."/>
            <person name="Mounaud S."/>
            <person name="Pasculle A.W."/>
            <person name="Nierman W.C."/>
            <person name="Driscoll E."/>
            <person name="Cumbie R."/>
            <person name="Clancy C.J."/>
            <person name="Dupont C.L."/>
        </authorList>
    </citation>
    <scope>NUCLEOTIDE SEQUENCE</scope>
    <source>
        <strain evidence="25">GL16</strain>
    </source>
</reference>
<keyword evidence="17 23" id="KW-0472">Membrane</keyword>
<keyword evidence="15" id="KW-0496">Mitochondrion</keyword>
<keyword evidence="9" id="KW-0276">Fatty acid metabolism</keyword>
<dbReference type="InterPro" id="IPR002539">
    <property type="entry name" value="MaoC-like_dom"/>
</dbReference>
<dbReference type="GO" id="GO:0004300">
    <property type="term" value="F:enoyl-CoA hydratase activity"/>
    <property type="evidence" value="ECO:0007669"/>
    <property type="project" value="UniProtKB-ARBA"/>
</dbReference>
<keyword evidence="7" id="KW-0808">Transferase</keyword>
<dbReference type="FunFam" id="3.40.50.720:FF:000185">
    <property type="entry name" value="peroxisomal multifunctional enzyme type 2"/>
    <property type="match status" value="2"/>
</dbReference>
<dbReference type="InterPro" id="IPR030470">
    <property type="entry name" value="UbiA_prenylTrfase_CS"/>
</dbReference>
<dbReference type="NCBIfam" id="TIGR01473">
    <property type="entry name" value="cyoE_ctaB"/>
    <property type="match status" value="1"/>
</dbReference>
<dbReference type="EMBL" id="JAANIT010000209">
    <property type="protein sequence ID" value="KAG1550466.1"/>
    <property type="molecule type" value="Genomic_DNA"/>
</dbReference>
<comment type="similarity">
    <text evidence="5">Belongs to the short-chain dehydrogenases/reductases (SDR) family.</text>
</comment>
<gene>
    <name evidence="25" type="ORF">G6F51_002438</name>
</gene>
<dbReference type="Gene3D" id="3.40.50.720">
    <property type="entry name" value="NAD(P)-binding Rossmann-like Domain"/>
    <property type="match status" value="2"/>
</dbReference>
<dbReference type="Pfam" id="PF01575">
    <property type="entry name" value="MaoC_dehydratas"/>
    <property type="match status" value="1"/>
</dbReference>
<comment type="pathway">
    <text evidence="3">Lipid metabolism; fatty acid beta-oxidation.</text>
</comment>
<dbReference type="Proteomes" id="UP000717996">
    <property type="component" value="Unassembled WGS sequence"/>
</dbReference>
<dbReference type="HAMAP" id="MF_00154">
    <property type="entry name" value="CyoE_CtaB"/>
    <property type="match status" value="1"/>
</dbReference>
<dbReference type="InterPro" id="IPR057326">
    <property type="entry name" value="KR_dom"/>
</dbReference>
<dbReference type="InterPro" id="IPR054357">
    <property type="entry name" value="MFE-2_N"/>
</dbReference>
<evidence type="ECO:0000256" key="23">
    <source>
        <dbReference type="SAM" id="Phobius"/>
    </source>
</evidence>
<feature type="region of interest" description="Disordered" evidence="22">
    <location>
        <begin position="923"/>
        <end position="942"/>
    </location>
</feature>
<evidence type="ECO:0000256" key="20">
    <source>
        <dbReference type="ARBA" id="ARBA00023239"/>
    </source>
</evidence>
<dbReference type="Pfam" id="PF01040">
    <property type="entry name" value="UbiA"/>
    <property type="match status" value="1"/>
</dbReference>
<dbReference type="GO" id="GO:0016853">
    <property type="term" value="F:isomerase activity"/>
    <property type="evidence" value="ECO:0007669"/>
    <property type="project" value="UniProtKB-KW"/>
</dbReference>
<dbReference type="PANTHER" id="PTHR45024">
    <property type="entry name" value="DEHYDROGENASES, SHORT CHAIN"/>
    <property type="match status" value="1"/>
</dbReference>
<keyword evidence="10" id="KW-0521">NADP</keyword>
<evidence type="ECO:0000256" key="15">
    <source>
        <dbReference type="ARBA" id="ARBA00023128"/>
    </source>
</evidence>
<dbReference type="Gene3D" id="1.10.357.140">
    <property type="entry name" value="UbiA prenyltransferase"/>
    <property type="match status" value="1"/>
</dbReference>
<dbReference type="SUPFAM" id="SSF51735">
    <property type="entry name" value="NAD(P)-binding Rossmann-fold domains"/>
    <property type="match status" value="2"/>
</dbReference>
<dbReference type="GO" id="GO:0005777">
    <property type="term" value="C:peroxisome"/>
    <property type="evidence" value="ECO:0007669"/>
    <property type="project" value="UniProtKB-SubCell"/>
</dbReference>
<dbReference type="CDD" id="cd03448">
    <property type="entry name" value="HDE_HSD"/>
    <property type="match status" value="1"/>
</dbReference>
<evidence type="ECO:0000256" key="16">
    <source>
        <dbReference type="ARBA" id="ARBA00023133"/>
    </source>
</evidence>
<evidence type="ECO:0000256" key="11">
    <source>
        <dbReference type="ARBA" id="ARBA00022946"/>
    </source>
</evidence>
<dbReference type="Gene3D" id="3.10.129.10">
    <property type="entry name" value="Hotdog Thioesterase"/>
    <property type="match status" value="1"/>
</dbReference>
<feature type="transmembrane region" description="Helical" evidence="23">
    <location>
        <begin position="1070"/>
        <end position="1087"/>
    </location>
</feature>
<dbReference type="AlphaFoldDB" id="A0A9P6YK01"/>
<feature type="transmembrane region" description="Helical" evidence="23">
    <location>
        <begin position="1121"/>
        <end position="1143"/>
    </location>
</feature>
<feature type="compositionally biased region" description="Polar residues" evidence="22">
    <location>
        <begin position="932"/>
        <end position="942"/>
    </location>
</feature>
<evidence type="ECO:0000256" key="13">
    <source>
        <dbReference type="ARBA" id="ARBA00023002"/>
    </source>
</evidence>
<evidence type="ECO:0000256" key="9">
    <source>
        <dbReference type="ARBA" id="ARBA00022832"/>
    </source>
</evidence>
<evidence type="ECO:0000256" key="4">
    <source>
        <dbReference type="ARBA" id="ARBA00005985"/>
    </source>
</evidence>
<dbReference type="CDD" id="cd13957">
    <property type="entry name" value="PT_UbiA_Cox10"/>
    <property type="match status" value="1"/>
</dbReference>
<evidence type="ECO:0000256" key="18">
    <source>
        <dbReference type="ARBA" id="ARBA00023140"/>
    </source>
</evidence>
<feature type="domain" description="Ketoreductase" evidence="24">
    <location>
        <begin position="10"/>
        <end position="203"/>
    </location>
</feature>
<dbReference type="SMART" id="SM00822">
    <property type="entry name" value="PKS_KR"/>
    <property type="match status" value="1"/>
</dbReference>
<comment type="similarity">
    <text evidence="4">Belongs to the UbiA prenyltransferase family.</text>
</comment>
<name>A0A9P6YK01_RHIOR</name>
<keyword evidence="13" id="KW-0560">Oxidoreductase</keyword>
<accession>A0A9P6YK01</accession>
<evidence type="ECO:0000256" key="5">
    <source>
        <dbReference type="ARBA" id="ARBA00006484"/>
    </source>
</evidence>
<evidence type="ECO:0000256" key="6">
    <source>
        <dbReference type="ARBA" id="ARBA00016335"/>
    </source>
</evidence>
<keyword evidence="19" id="KW-0413">Isomerase</keyword>
<dbReference type="CDD" id="cd05353">
    <property type="entry name" value="hydroxyacyl-CoA-like_DH_SDR_c-like"/>
    <property type="match status" value="2"/>
</dbReference>
<dbReference type="Gene3D" id="1.10.287.4290">
    <property type="match status" value="2"/>
</dbReference>
<evidence type="ECO:0000256" key="19">
    <source>
        <dbReference type="ARBA" id="ARBA00023235"/>
    </source>
</evidence>
<evidence type="ECO:0000256" key="12">
    <source>
        <dbReference type="ARBA" id="ARBA00022989"/>
    </source>
</evidence>
<dbReference type="FunFam" id="1.10.357.140:FF:000004">
    <property type="entry name" value="Protoheme IX farnesyltransferase, mitochondrial"/>
    <property type="match status" value="1"/>
</dbReference>
<evidence type="ECO:0000313" key="26">
    <source>
        <dbReference type="Proteomes" id="UP000717996"/>
    </source>
</evidence>
<keyword evidence="16" id="KW-0350">Heme biosynthesis</keyword>
<dbReference type="InterPro" id="IPR000537">
    <property type="entry name" value="UbiA_prenyltransferase"/>
</dbReference>
<evidence type="ECO:0000256" key="7">
    <source>
        <dbReference type="ARBA" id="ARBA00022679"/>
    </source>
</evidence>
<keyword evidence="20" id="KW-0456">Lyase</keyword>
<dbReference type="InterPro" id="IPR002347">
    <property type="entry name" value="SDR_fam"/>
</dbReference>
<evidence type="ECO:0000259" key="24">
    <source>
        <dbReference type="SMART" id="SM00822"/>
    </source>
</evidence>
<dbReference type="GO" id="GO:0016491">
    <property type="term" value="F:oxidoreductase activity"/>
    <property type="evidence" value="ECO:0007669"/>
    <property type="project" value="UniProtKB-KW"/>
</dbReference>
<keyword evidence="18" id="KW-0576">Peroxisome</keyword>
<dbReference type="FunFam" id="3.10.129.10:FF:000013">
    <property type="entry name" value="Peroxisomal multifunctional enzyme type 2"/>
    <property type="match status" value="1"/>
</dbReference>
<dbReference type="PRINTS" id="PR00080">
    <property type="entry name" value="SDRFAMILY"/>
</dbReference>
<protein>
    <recommendedName>
        <fullName evidence="6">Protoheme IX farnesyltransferase, mitochondrial</fullName>
    </recommendedName>
    <alternativeName>
        <fullName evidence="21">Heme O synthase</fullName>
    </alternativeName>
</protein>
<feature type="transmembrane region" description="Helical" evidence="23">
    <location>
        <begin position="1191"/>
        <end position="1211"/>
    </location>
</feature>
<keyword evidence="8 23" id="KW-0812">Transmembrane</keyword>
<dbReference type="PROSITE" id="PS00943">
    <property type="entry name" value="UBIA"/>
    <property type="match status" value="1"/>
</dbReference>
<evidence type="ECO:0000256" key="1">
    <source>
        <dbReference type="ARBA" id="ARBA00004225"/>
    </source>
</evidence>